<evidence type="ECO:0000313" key="4">
    <source>
        <dbReference type="Proteomes" id="UP001642540"/>
    </source>
</evidence>
<name>A0ABP1QV03_9HEXA</name>
<gene>
    <name evidence="3" type="ORF">ODALV1_LOCUS15469</name>
</gene>
<organism evidence="3 4">
    <name type="scientific">Orchesella dallaii</name>
    <dbReference type="NCBI Taxonomy" id="48710"/>
    <lineage>
        <taxon>Eukaryota</taxon>
        <taxon>Metazoa</taxon>
        <taxon>Ecdysozoa</taxon>
        <taxon>Arthropoda</taxon>
        <taxon>Hexapoda</taxon>
        <taxon>Collembola</taxon>
        <taxon>Entomobryomorpha</taxon>
        <taxon>Entomobryoidea</taxon>
        <taxon>Orchesellidae</taxon>
        <taxon>Orchesellinae</taxon>
        <taxon>Orchesella</taxon>
    </lineage>
</organism>
<evidence type="ECO:0000259" key="2">
    <source>
        <dbReference type="Pfam" id="PF00646"/>
    </source>
</evidence>
<protein>
    <recommendedName>
        <fullName evidence="2">F-box domain-containing protein</fullName>
    </recommendedName>
</protein>
<feature type="compositionally biased region" description="Basic residues" evidence="1">
    <location>
        <begin position="1"/>
        <end position="11"/>
    </location>
</feature>
<evidence type="ECO:0000313" key="3">
    <source>
        <dbReference type="EMBL" id="CAL8112064.1"/>
    </source>
</evidence>
<dbReference type="EMBL" id="CAXLJM020000048">
    <property type="protein sequence ID" value="CAL8112064.1"/>
    <property type="molecule type" value="Genomic_DNA"/>
</dbReference>
<feature type="compositionally biased region" description="Basic and acidic residues" evidence="1">
    <location>
        <begin position="25"/>
        <end position="34"/>
    </location>
</feature>
<feature type="domain" description="F-box" evidence="2">
    <location>
        <begin position="41"/>
        <end position="69"/>
    </location>
</feature>
<comment type="caution">
    <text evidence="3">The sequence shown here is derived from an EMBL/GenBank/DDBJ whole genome shotgun (WGS) entry which is preliminary data.</text>
</comment>
<dbReference type="Proteomes" id="UP001642540">
    <property type="component" value="Unassembled WGS sequence"/>
</dbReference>
<proteinExistence type="predicted"/>
<dbReference type="Pfam" id="PF00646">
    <property type="entry name" value="F-box"/>
    <property type="match status" value="1"/>
</dbReference>
<feature type="region of interest" description="Disordered" evidence="1">
    <location>
        <begin position="1"/>
        <end position="34"/>
    </location>
</feature>
<accession>A0ABP1QV03</accession>
<dbReference type="InterPro" id="IPR001810">
    <property type="entry name" value="F-box_dom"/>
</dbReference>
<keyword evidence="4" id="KW-1185">Reference proteome</keyword>
<dbReference type="Gene3D" id="3.80.10.10">
    <property type="entry name" value="Ribonuclease Inhibitor"/>
    <property type="match status" value="1"/>
</dbReference>
<evidence type="ECO:0000256" key="1">
    <source>
        <dbReference type="SAM" id="MobiDB-lite"/>
    </source>
</evidence>
<sequence length="584" mass="68265">MQSVKKFKTKRSAQSSKSEMSESENSDHRLHHEVPPMENPVILSRLFELCPLKELAKFRLVCKQWYSLSLANWRSSMQLVFLGDTIFTNIDSFLDKSASAYDTEEILTLRKFIAHVEDEKNDCFQKPYRRFCLKEWNMTDKYKNGFVQAFFTTCGPLIADLELLEPNFYEPSTFRKVLFTTFPNLQSLTIEDHQLSLWNENPLPEGKEYEAPKEGEHLVLKKLHFDLNHEPLPVSWLDILSRFPNLENIRLYNADREQIENMLKAIKIIRKKHKSKLTLKHLDILSADLYAQDELHQSIYELIQELKLPLQTLTIDLGISTSGNIVHDILETHHKTLKKLDVYRGPRAKPFLEFPFGVNLEALQAISCTDRLFMNLHFMKLTPNLKRLLIFDASEGNGHPFLESEIVRNTFPSAVEGPEVGKFLTEFRFDYKCSKEDVKNLTIWFPNIKKLRMPLDNDQFSKICKRWRDLEEIMILDHGNEMTDYGITGRVLPCENYQPMLRIRPNITDLTKLRRFKMSNGTILPSKLMDNSAIHGFLLCQHLQVLEIASQMKDQARNELFAKIPNCNIRRSRYYPDSDPEDLD</sequence>
<reference evidence="3 4" key="1">
    <citation type="submission" date="2024-08" db="EMBL/GenBank/DDBJ databases">
        <authorList>
            <person name="Cucini C."/>
            <person name="Frati F."/>
        </authorList>
    </citation>
    <scope>NUCLEOTIDE SEQUENCE [LARGE SCALE GENOMIC DNA]</scope>
</reference>
<dbReference type="InterPro" id="IPR032675">
    <property type="entry name" value="LRR_dom_sf"/>
</dbReference>